<feature type="active site" evidence="4">
    <location>
        <position position="19"/>
    </location>
</feature>
<dbReference type="EC" id="3.6.1.7" evidence="2 4"/>
<dbReference type="PANTHER" id="PTHR47268:SF4">
    <property type="entry name" value="ACYLPHOSPHATASE"/>
    <property type="match status" value="1"/>
</dbReference>
<dbReference type="EMBL" id="JARRAF010000032">
    <property type="protein sequence ID" value="MDK2126175.1"/>
    <property type="molecule type" value="Genomic_DNA"/>
</dbReference>
<comment type="similarity">
    <text evidence="1 5">Belongs to the acylphosphatase family.</text>
</comment>
<dbReference type="PROSITE" id="PS00151">
    <property type="entry name" value="ACYLPHOSPHATASE_2"/>
    <property type="match status" value="1"/>
</dbReference>
<dbReference type="InterPro" id="IPR020456">
    <property type="entry name" value="Acylphosphatase"/>
</dbReference>
<name>A0ABT7E441_9NEIS</name>
<organism evidence="7 8">
    <name type="scientific">Parachitinimonas caeni</name>
    <dbReference type="NCBI Taxonomy" id="3031301"/>
    <lineage>
        <taxon>Bacteria</taxon>
        <taxon>Pseudomonadati</taxon>
        <taxon>Pseudomonadota</taxon>
        <taxon>Betaproteobacteria</taxon>
        <taxon>Neisseriales</taxon>
        <taxon>Chitinibacteraceae</taxon>
        <taxon>Parachitinimonas</taxon>
    </lineage>
</organism>
<evidence type="ECO:0000256" key="5">
    <source>
        <dbReference type="RuleBase" id="RU004168"/>
    </source>
</evidence>
<sequence length="92" mass="10215">MTEARRLIVIGRVQGVGYRNAFEMTARRYGLAGWVRNRLDGTVEAWVEGETNSVASIIDWAAKGPPAARVDDIEVLRVEPAGLQTFVRKETV</sequence>
<feature type="active site" evidence="4">
    <location>
        <position position="37"/>
    </location>
</feature>
<dbReference type="InterPro" id="IPR017968">
    <property type="entry name" value="Acylphosphatase_CS"/>
</dbReference>
<dbReference type="RefSeq" id="WP_284102490.1">
    <property type="nucleotide sequence ID" value="NZ_JARRAF010000032.1"/>
</dbReference>
<evidence type="ECO:0000259" key="6">
    <source>
        <dbReference type="PROSITE" id="PS51160"/>
    </source>
</evidence>
<dbReference type="PRINTS" id="PR00112">
    <property type="entry name" value="ACYLPHPHTASE"/>
</dbReference>
<dbReference type="Gene3D" id="3.30.70.100">
    <property type="match status" value="1"/>
</dbReference>
<dbReference type="InterPro" id="IPR036046">
    <property type="entry name" value="Acylphosphatase-like_dom_sf"/>
</dbReference>
<feature type="domain" description="Acylphosphatase-like" evidence="6">
    <location>
        <begin position="4"/>
        <end position="92"/>
    </location>
</feature>
<protein>
    <recommendedName>
        <fullName evidence="2 4">acylphosphatase</fullName>
        <ecNumber evidence="2 4">3.6.1.7</ecNumber>
    </recommendedName>
</protein>
<evidence type="ECO:0000313" key="8">
    <source>
        <dbReference type="Proteomes" id="UP001172778"/>
    </source>
</evidence>
<dbReference type="Proteomes" id="UP001172778">
    <property type="component" value="Unassembled WGS sequence"/>
</dbReference>
<dbReference type="InterPro" id="IPR001792">
    <property type="entry name" value="Acylphosphatase-like_dom"/>
</dbReference>
<dbReference type="PROSITE" id="PS51160">
    <property type="entry name" value="ACYLPHOSPHATASE_3"/>
    <property type="match status" value="1"/>
</dbReference>
<evidence type="ECO:0000256" key="4">
    <source>
        <dbReference type="PROSITE-ProRule" id="PRU00520"/>
    </source>
</evidence>
<comment type="caution">
    <text evidence="7">The sequence shown here is derived from an EMBL/GenBank/DDBJ whole genome shotgun (WGS) entry which is preliminary data.</text>
</comment>
<dbReference type="SUPFAM" id="SSF54975">
    <property type="entry name" value="Acylphosphatase/BLUF domain-like"/>
    <property type="match status" value="1"/>
</dbReference>
<keyword evidence="4" id="KW-0378">Hydrolase</keyword>
<dbReference type="Pfam" id="PF00708">
    <property type="entry name" value="Acylphosphatase"/>
    <property type="match status" value="1"/>
</dbReference>
<keyword evidence="8" id="KW-1185">Reference proteome</keyword>
<accession>A0ABT7E441</accession>
<reference evidence="7" key="1">
    <citation type="submission" date="2023-03" db="EMBL/GenBank/DDBJ databases">
        <title>Chitinimonas shenzhenensis gen. nov., sp. nov., a novel member of family Burkholderiaceae isolated from activated sludge collected in Shen Zhen, China.</title>
        <authorList>
            <person name="Wang X."/>
        </authorList>
    </citation>
    <scope>NUCLEOTIDE SEQUENCE</scope>
    <source>
        <strain evidence="7">DQS-5</strain>
    </source>
</reference>
<proteinExistence type="inferred from homology"/>
<comment type="catalytic activity">
    <reaction evidence="3 4">
        <text>an acyl phosphate + H2O = a carboxylate + phosphate + H(+)</text>
        <dbReference type="Rhea" id="RHEA:14965"/>
        <dbReference type="ChEBI" id="CHEBI:15377"/>
        <dbReference type="ChEBI" id="CHEBI:15378"/>
        <dbReference type="ChEBI" id="CHEBI:29067"/>
        <dbReference type="ChEBI" id="CHEBI:43474"/>
        <dbReference type="ChEBI" id="CHEBI:59918"/>
        <dbReference type="EC" id="3.6.1.7"/>
    </reaction>
</comment>
<evidence type="ECO:0000256" key="3">
    <source>
        <dbReference type="ARBA" id="ARBA00047645"/>
    </source>
</evidence>
<gene>
    <name evidence="7" type="ORF">PZA18_19200</name>
</gene>
<evidence type="ECO:0000256" key="1">
    <source>
        <dbReference type="ARBA" id="ARBA00005614"/>
    </source>
</evidence>
<dbReference type="PANTHER" id="PTHR47268">
    <property type="entry name" value="ACYLPHOSPHATASE"/>
    <property type="match status" value="1"/>
</dbReference>
<evidence type="ECO:0000256" key="2">
    <source>
        <dbReference type="ARBA" id="ARBA00012150"/>
    </source>
</evidence>
<evidence type="ECO:0000313" key="7">
    <source>
        <dbReference type="EMBL" id="MDK2126175.1"/>
    </source>
</evidence>